<dbReference type="InterPro" id="IPR003382">
    <property type="entry name" value="Flavoprotein"/>
</dbReference>
<protein>
    <recommendedName>
        <fullName evidence="4">phosphopantothenoylcysteine decarboxylase</fullName>
        <ecNumber evidence="4">4.1.1.36</ecNumber>
    </recommendedName>
</protein>
<dbReference type="PANTHER" id="PTHR14359:SF6">
    <property type="entry name" value="PHOSPHOPANTOTHENOYLCYSTEINE DECARBOXYLASE"/>
    <property type="match status" value="1"/>
</dbReference>
<comment type="similarity">
    <text evidence="2">Belongs to the HFCD (homooligomeric flavin containing Cys decarboxylase) superfamily.</text>
</comment>
<dbReference type="KEGG" id="csl:COCSUDRAFT_36666"/>
<dbReference type="GeneID" id="17041117"/>
<sequence length="210" mass="22813">MEQDASCSGRDTDARRPRVLLGVSGSVAAIRVPILAKLLAQFADVQIIVTDASRNMLNDEDLSALNVPVKGDEHEWHAWKTVGDPVLHIELRRWADCFLIAPLSANSLAKAAQGFCDNLLTCVVRAWDFDKPLLVAPAMNTFMWNSPFTSKHLKTLQDLGASVIPPVSKKLACGDVGNGAMASPDDIVAATKQALRMCQSVPYIWEETAS</sequence>
<dbReference type="Gene3D" id="3.40.50.1950">
    <property type="entry name" value="Flavin prenyltransferase-like"/>
    <property type="match status" value="1"/>
</dbReference>
<keyword evidence="7" id="KW-1185">Reference proteome</keyword>
<evidence type="ECO:0000256" key="2">
    <source>
        <dbReference type="ARBA" id="ARBA00038350"/>
    </source>
</evidence>
<dbReference type="GO" id="GO:0015937">
    <property type="term" value="P:coenzyme A biosynthetic process"/>
    <property type="evidence" value="ECO:0007669"/>
    <property type="project" value="UniProtKB-KW"/>
</dbReference>
<evidence type="ECO:0000256" key="4">
    <source>
        <dbReference type="ARBA" id="ARBA00066422"/>
    </source>
</evidence>
<evidence type="ECO:0000259" key="5">
    <source>
        <dbReference type="Pfam" id="PF02441"/>
    </source>
</evidence>
<dbReference type="EMBL" id="AGSI01000008">
    <property type="protein sequence ID" value="EIE23129.1"/>
    <property type="molecule type" value="Genomic_DNA"/>
</dbReference>
<feature type="domain" description="Flavoprotein" evidence="5">
    <location>
        <begin position="18"/>
        <end position="194"/>
    </location>
</feature>
<dbReference type="GO" id="GO:0010181">
    <property type="term" value="F:FMN binding"/>
    <property type="evidence" value="ECO:0007669"/>
    <property type="project" value="TreeGrafter"/>
</dbReference>
<dbReference type="AlphaFoldDB" id="I0YXL0"/>
<reference evidence="6 7" key="1">
    <citation type="journal article" date="2012" name="Genome Biol.">
        <title>The genome of the polar eukaryotic microalga coccomyxa subellipsoidea reveals traits of cold adaptation.</title>
        <authorList>
            <person name="Blanc G."/>
            <person name="Agarkova I."/>
            <person name="Grimwood J."/>
            <person name="Kuo A."/>
            <person name="Brueggeman A."/>
            <person name="Dunigan D."/>
            <person name="Gurnon J."/>
            <person name="Ladunga I."/>
            <person name="Lindquist E."/>
            <person name="Lucas S."/>
            <person name="Pangilinan J."/>
            <person name="Proschold T."/>
            <person name="Salamov A."/>
            <person name="Schmutz J."/>
            <person name="Weeks D."/>
            <person name="Yamada T."/>
            <person name="Claverie J.M."/>
            <person name="Grigoriev I."/>
            <person name="Van Etten J."/>
            <person name="Lomsadze A."/>
            <person name="Borodovsky M."/>
        </authorList>
    </citation>
    <scope>NUCLEOTIDE SEQUENCE [LARGE SCALE GENOMIC DNA]</scope>
    <source>
        <strain evidence="6 7">C-169</strain>
    </source>
</reference>
<gene>
    <name evidence="6" type="ORF">COCSUDRAFT_36666</name>
</gene>
<dbReference type="Pfam" id="PF02441">
    <property type="entry name" value="Flavoprotein"/>
    <property type="match status" value="1"/>
</dbReference>
<dbReference type="eggNOG" id="KOG0672">
    <property type="taxonomic scope" value="Eukaryota"/>
</dbReference>
<accession>I0YXL0</accession>
<proteinExistence type="inferred from homology"/>
<evidence type="ECO:0000313" key="6">
    <source>
        <dbReference type="EMBL" id="EIE23129.1"/>
    </source>
</evidence>
<dbReference type="Proteomes" id="UP000007264">
    <property type="component" value="Unassembled WGS sequence"/>
</dbReference>
<dbReference type="RefSeq" id="XP_005647673.1">
    <property type="nucleotide sequence ID" value="XM_005647616.1"/>
</dbReference>
<dbReference type="GO" id="GO:0071513">
    <property type="term" value="C:phosphopantothenoylcysteine decarboxylase complex"/>
    <property type="evidence" value="ECO:0007669"/>
    <property type="project" value="TreeGrafter"/>
</dbReference>
<organism evidence="6 7">
    <name type="scientific">Coccomyxa subellipsoidea (strain C-169)</name>
    <name type="common">Green microalga</name>
    <dbReference type="NCBI Taxonomy" id="574566"/>
    <lineage>
        <taxon>Eukaryota</taxon>
        <taxon>Viridiplantae</taxon>
        <taxon>Chlorophyta</taxon>
        <taxon>core chlorophytes</taxon>
        <taxon>Trebouxiophyceae</taxon>
        <taxon>Trebouxiophyceae incertae sedis</taxon>
        <taxon>Coccomyxaceae</taxon>
        <taxon>Coccomyxa</taxon>
        <taxon>Coccomyxa subellipsoidea</taxon>
    </lineage>
</organism>
<evidence type="ECO:0000256" key="3">
    <source>
        <dbReference type="ARBA" id="ARBA00060685"/>
    </source>
</evidence>
<dbReference type="InterPro" id="IPR036551">
    <property type="entry name" value="Flavin_trans-like"/>
</dbReference>
<evidence type="ECO:0000256" key="1">
    <source>
        <dbReference type="ARBA" id="ARBA00022993"/>
    </source>
</evidence>
<evidence type="ECO:0000313" key="7">
    <source>
        <dbReference type="Proteomes" id="UP000007264"/>
    </source>
</evidence>
<dbReference type="PANTHER" id="PTHR14359">
    <property type="entry name" value="HOMO-OLIGOMERIC FLAVIN CONTAINING CYS DECARBOXYLASE FAMILY"/>
    <property type="match status" value="1"/>
</dbReference>
<keyword evidence="1" id="KW-0173">Coenzyme A biosynthesis</keyword>
<comment type="pathway">
    <text evidence="3">Cofactor biosynthesis; coenzyme A biosynthesis; CoA from (R)-pantothenate: step 3/5.</text>
</comment>
<dbReference type="GO" id="GO:0004633">
    <property type="term" value="F:phosphopantothenoylcysteine decarboxylase activity"/>
    <property type="evidence" value="ECO:0007669"/>
    <property type="project" value="UniProtKB-EC"/>
</dbReference>
<dbReference type="EC" id="4.1.1.36" evidence="4"/>
<dbReference type="OrthoDB" id="1532798at2759"/>
<dbReference type="SUPFAM" id="SSF52507">
    <property type="entry name" value="Homo-oligomeric flavin-containing Cys decarboxylases, HFCD"/>
    <property type="match status" value="1"/>
</dbReference>
<comment type="caution">
    <text evidence="6">The sequence shown here is derived from an EMBL/GenBank/DDBJ whole genome shotgun (WGS) entry which is preliminary data.</text>
</comment>
<name>I0YXL0_COCSC</name>
<dbReference type="STRING" id="574566.I0YXL0"/>